<feature type="compositionally biased region" description="Basic and acidic residues" evidence="8">
    <location>
        <begin position="224"/>
        <end position="233"/>
    </location>
</feature>
<evidence type="ECO:0000256" key="7">
    <source>
        <dbReference type="RuleBase" id="RU367016"/>
    </source>
</evidence>
<name>A0ABN1CUG2_9ACTN</name>
<feature type="domain" description="VTT" evidence="9">
    <location>
        <begin position="37"/>
        <end position="161"/>
    </location>
</feature>
<protein>
    <recommendedName>
        <fullName evidence="9">VTT domain-containing protein</fullName>
    </recommendedName>
</protein>
<evidence type="ECO:0000256" key="1">
    <source>
        <dbReference type="ARBA" id="ARBA00004651"/>
    </source>
</evidence>
<feature type="transmembrane region" description="Helical" evidence="7">
    <location>
        <begin position="142"/>
        <end position="164"/>
    </location>
</feature>
<accession>A0ABN1CUG2</accession>
<keyword evidence="6 7" id="KW-0472">Membrane</keyword>
<reference evidence="10 11" key="1">
    <citation type="journal article" date="2019" name="Int. J. Syst. Evol. Microbiol.">
        <title>The Global Catalogue of Microorganisms (GCM) 10K type strain sequencing project: providing services to taxonomists for standard genome sequencing and annotation.</title>
        <authorList>
            <consortium name="The Broad Institute Genomics Platform"/>
            <consortium name="The Broad Institute Genome Sequencing Center for Infectious Disease"/>
            <person name="Wu L."/>
            <person name="Ma J."/>
        </authorList>
    </citation>
    <scope>NUCLEOTIDE SEQUENCE [LARGE SCALE GENOMIC DNA]</scope>
    <source>
        <strain evidence="10 11">JCM 5052</strain>
    </source>
</reference>
<organism evidence="10 11">
    <name type="scientific">Streptomyces mordarskii</name>
    <dbReference type="NCBI Taxonomy" id="1226758"/>
    <lineage>
        <taxon>Bacteria</taxon>
        <taxon>Bacillati</taxon>
        <taxon>Actinomycetota</taxon>
        <taxon>Actinomycetes</taxon>
        <taxon>Kitasatosporales</taxon>
        <taxon>Streptomycetaceae</taxon>
        <taxon>Streptomyces</taxon>
    </lineage>
</organism>
<feature type="region of interest" description="Disordered" evidence="8">
    <location>
        <begin position="201"/>
        <end position="233"/>
    </location>
</feature>
<feature type="transmembrane region" description="Helical" evidence="7">
    <location>
        <begin position="12"/>
        <end position="37"/>
    </location>
</feature>
<evidence type="ECO:0000259" key="9">
    <source>
        <dbReference type="Pfam" id="PF09335"/>
    </source>
</evidence>
<evidence type="ECO:0000256" key="2">
    <source>
        <dbReference type="ARBA" id="ARBA00010792"/>
    </source>
</evidence>
<proteinExistence type="inferred from homology"/>
<comment type="subcellular location">
    <subcellularLocation>
        <location evidence="1 7">Cell membrane</location>
        <topology evidence="1 7">Multi-pass membrane protein</topology>
    </subcellularLocation>
</comment>
<dbReference type="Pfam" id="PF09335">
    <property type="entry name" value="VTT_dom"/>
    <property type="match status" value="1"/>
</dbReference>
<evidence type="ECO:0000256" key="5">
    <source>
        <dbReference type="ARBA" id="ARBA00022989"/>
    </source>
</evidence>
<evidence type="ECO:0000313" key="10">
    <source>
        <dbReference type="EMBL" id="GAA0526499.1"/>
    </source>
</evidence>
<keyword evidence="11" id="KW-1185">Reference proteome</keyword>
<evidence type="ECO:0000256" key="3">
    <source>
        <dbReference type="ARBA" id="ARBA00022475"/>
    </source>
</evidence>
<comment type="caution">
    <text evidence="10">The sequence shown here is derived from an EMBL/GenBank/DDBJ whole genome shotgun (WGS) entry which is preliminary data.</text>
</comment>
<dbReference type="EMBL" id="BAAABZ010000016">
    <property type="protein sequence ID" value="GAA0526499.1"/>
    <property type="molecule type" value="Genomic_DNA"/>
</dbReference>
<dbReference type="InterPro" id="IPR032816">
    <property type="entry name" value="VTT_dom"/>
</dbReference>
<gene>
    <name evidence="10" type="ORF">GCM10010390_31160</name>
</gene>
<keyword evidence="3 7" id="KW-1003">Cell membrane</keyword>
<feature type="transmembrane region" description="Helical" evidence="7">
    <location>
        <begin position="176"/>
        <end position="196"/>
    </location>
</feature>
<feature type="compositionally biased region" description="Low complexity" evidence="8">
    <location>
        <begin position="201"/>
        <end position="212"/>
    </location>
</feature>
<evidence type="ECO:0000256" key="6">
    <source>
        <dbReference type="ARBA" id="ARBA00023136"/>
    </source>
</evidence>
<evidence type="ECO:0000256" key="8">
    <source>
        <dbReference type="SAM" id="MobiDB-lite"/>
    </source>
</evidence>
<evidence type="ECO:0000256" key="4">
    <source>
        <dbReference type="ARBA" id="ARBA00022692"/>
    </source>
</evidence>
<keyword evidence="4 7" id="KW-0812">Transmembrane</keyword>
<comment type="similarity">
    <text evidence="2 7">Belongs to the DedA family.</text>
</comment>
<dbReference type="PANTHER" id="PTHR30353">
    <property type="entry name" value="INNER MEMBRANE PROTEIN DEDA-RELATED"/>
    <property type="match status" value="1"/>
</dbReference>
<sequence>MAWLEDELSAMPVWWALSLVFLLPALEPALPVVGMLLPSQTALVTGGVLAHRGVLPVAGVLAGAVFGSLAGNLLGYAVGRKCGAGVTARLLPRVVASHRCGTFAGVVRRYSGRAVVLGRFNMALRAFVPLVCGTARLPLRRFLAWSLLGGLLWGPAFVSLGLLAGASWQEWGGPGMAAGASILVLLITTLPVFGALRRGRLTGTGTRTPRARSPLGPGRSGLPRRPDTRTRTW</sequence>
<dbReference type="PANTHER" id="PTHR30353:SF0">
    <property type="entry name" value="TRANSMEMBRANE PROTEIN"/>
    <property type="match status" value="1"/>
</dbReference>
<dbReference type="InterPro" id="IPR032818">
    <property type="entry name" value="DedA-like"/>
</dbReference>
<dbReference type="Proteomes" id="UP001501576">
    <property type="component" value="Unassembled WGS sequence"/>
</dbReference>
<evidence type="ECO:0000313" key="11">
    <source>
        <dbReference type="Proteomes" id="UP001501576"/>
    </source>
</evidence>
<feature type="transmembrane region" description="Helical" evidence="7">
    <location>
        <begin position="57"/>
        <end position="79"/>
    </location>
</feature>
<keyword evidence="5 7" id="KW-1133">Transmembrane helix</keyword>